<feature type="region of interest" description="Disordered" evidence="1">
    <location>
        <begin position="77"/>
        <end position="124"/>
    </location>
</feature>
<feature type="compositionally biased region" description="Polar residues" evidence="1">
    <location>
        <begin position="79"/>
        <end position="104"/>
    </location>
</feature>
<protein>
    <submittedName>
        <fullName evidence="3">Uncharacterized protein</fullName>
    </submittedName>
</protein>
<evidence type="ECO:0000256" key="1">
    <source>
        <dbReference type="SAM" id="MobiDB-lite"/>
    </source>
</evidence>
<evidence type="ECO:0000256" key="2">
    <source>
        <dbReference type="SAM" id="Phobius"/>
    </source>
</evidence>
<dbReference type="EMBL" id="CAICTM010000134">
    <property type="protein sequence ID" value="CAB9502399.1"/>
    <property type="molecule type" value="Genomic_DNA"/>
</dbReference>
<sequence length="867" mass="96670">MVLELELEPEQDETESFLATPTKPQNGGRFDETYKKVNYTRTARNQHFVTMVGLVIVVVIGFWITYNVRHDSTPEGFDSFNQVPNESTASSDRTSAANTSTLTHLNRKEHDDNNPYPLPSLSNSDDSDMVMAFNQSIQTEIFEEQDQVATTKSPSTNQSSLDIKFSFGSNEYLQRADRVIERAMSAILAEYGQKNIDFGSYNEASIPPMFAWTRVDLNNDTQAPEGFRRRGNRGNGGWTSNRSWDGLVKRLVYAMSTKGDFTVVLGGHSAAAGHGNHFQQSYLMQFQKVMEPVFRQLHVNLVSRNQAQGGLGTVHSSLGFSSIYGNNIDLMLWDAGMTEKHKPEHIDLFFRQALLVEGRVPVVWAAGGKFDLLRMLHNSGEADVGEFGLGLDGIPETSEANIGTLPWAVQRLQCSEDERDLCKHPHKFCATCWIDRPEAKRPAQNQYDTPHGQVKWHPGWRSHQLTGRVLAFAILQALKDALGRIRAEDDSIDGMCEYYDNIRKKVKSLDPSVGTCHRINTTLPERICQTSMKGRTQYTPRNQPEKSSITSILKPAPDGYVPQNPRTKPLYQGPDMPNPCLELPAGAVDVVAEILGESSESDGDSQRRLEESTSIENPTITQEMPSGESVLIEKSDSTKPMDDPGMATGTATESETDIVPGLGWQVFDEPQGYCDGTLGSVCAKSTWNRCVLYGHHDERGAVLGNELSGWLVLQVPRSEIQAGIIVVKLHTWHEPRDNTKTAGWTTINNLPDGESSPKRTVAPEDEEMPDDPKRKRLLRKRSYETPPLGKWFQFDYAIDGVVTTLNETSFLDQKQDIQRMVEVLTLMDDDTFASGGGGEKSGPLEVAIRMRGCGRHCVFGVTHLYWA</sequence>
<feature type="region of interest" description="Disordered" evidence="1">
    <location>
        <begin position="740"/>
        <end position="773"/>
    </location>
</feature>
<dbReference type="Proteomes" id="UP001153069">
    <property type="component" value="Unassembled WGS sequence"/>
</dbReference>
<feature type="transmembrane region" description="Helical" evidence="2">
    <location>
        <begin position="48"/>
        <end position="66"/>
    </location>
</feature>
<evidence type="ECO:0000313" key="4">
    <source>
        <dbReference type="Proteomes" id="UP001153069"/>
    </source>
</evidence>
<feature type="compositionally biased region" description="Acidic residues" evidence="1">
    <location>
        <begin position="1"/>
        <end position="15"/>
    </location>
</feature>
<proteinExistence type="predicted"/>
<reference evidence="3" key="1">
    <citation type="submission" date="2020-06" db="EMBL/GenBank/DDBJ databases">
        <authorList>
            <consortium name="Plant Systems Biology data submission"/>
        </authorList>
    </citation>
    <scope>NUCLEOTIDE SEQUENCE</scope>
    <source>
        <strain evidence="3">D6</strain>
    </source>
</reference>
<feature type="compositionally biased region" description="Basic and acidic residues" evidence="1">
    <location>
        <begin position="631"/>
        <end position="642"/>
    </location>
</feature>
<dbReference type="OrthoDB" id="193473at2759"/>
<name>A0A9N8DMD4_9STRA</name>
<feature type="compositionally biased region" description="Polar residues" evidence="1">
    <location>
        <begin position="612"/>
        <end position="624"/>
    </location>
</feature>
<keyword evidence="2" id="KW-0472">Membrane</keyword>
<accession>A0A9N8DMD4</accession>
<feature type="compositionally biased region" description="Polar residues" evidence="1">
    <location>
        <begin position="740"/>
        <end position="749"/>
    </location>
</feature>
<feature type="region of interest" description="Disordered" evidence="1">
    <location>
        <begin position="533"/>
        <end position="582"/>
    </location>
</feature>
<organism evidence="3 4">
    <name type="scientific">Seminavis robusta</name>
    <dbReference type="NCBI Taxonomy" id="568900"/>
    <lineage>
        <taxon>Eukaryota</taxon>
        <taxon>Sar</taxon>
        <taxon>Stramenopiles</taxon>
        <taxon>Ochrophyta</taxon>
        <taxon>Bacillariophyta</taxon>
        <taxon>Bacillariophyceae</taxon>
        <taxon>Bacillariophycidae</taxon>
        <taxon>Naviculales</taxon>
        <taxon>Naviculaceae</taxon>
        <taxon>Seminavis</taxon>
    </lineage>
</organism>
<comment type="caution">
    <text evidence="3">The sequence shown here is derived from an EMBL/GenBank/DDBJ whole genome shotgun (WGS) entry which is preliminary data.</text>
</comment>
<keyword evidence="2" id="KW-0812">Transmembrane</keyword>
<dbReference type="AlphaFoldDB" id="A0A9N8DMD4"/>
<feature type="region of interest" description="Disordered" evidence="1">
    <location>
        <begin position="1"/>
        <end position="30"/>
    </location>
</feature>
<gene>
    <name evidence="3" type="ORF">SEMRO_135_G063830.1</name>
</gene>
<keyword evidence="4" id="KW-1185">Reference proteome</keyword>
<feature type="compositionally biased region" description="Polar residues" evidence="1">
    <location>
        <begin position="533"/>
        <end position="551"/>
    </location>
</feature>
<keyword evidence="2" id="KW-1133">Transmembrane helix</keyword>
<evidence type="ECO:0000313" key="3">
    <source>
        <dbReference type="EMBL" id="CAB9502399.1"/>
    </source>
</evidence>
<feature type="region of interest" description="Disordered" evidence="1">
    <location>
        <begin position="597"/>
        <end position="657"/>
    </location>
</feature>